<protein>
    <submittedName>
        <fullName evidence="3">Glutathione S-transferase T3</fullName>
    </submittedName>
</protein>
<evidence type="ECO:0000256" key="1">
    <source>
        <dbReference type="SAM" id="MobiDB-lite"/>
    </source>
</evidence>
<feature type="region of interest" description="Disordered" evidence="1">
    <location>
        <begin position="22"/>
        <end position="60"/>
    </location>
</feature>
<feature type="compositionally biased region" description="Polar residues" evidence="1">
    <location>
        <begin position="189"/>
        <end position="205"/>
    </location>
</feature>
<dbReference type="PROSITE" id="PS50090">
    <property type="entry name" value="MYB_LIKE"/>
    <property type="match status" value="1"/>
</dbReference>
<sequence length="304" mass="34344">MASNPVFSYHRSFTYLLNQTSSPQTPGSCSQTPLFSTQTSSVGDADIVEENSPQPTREGRRRWTVPEDGALVSAWLNTSKDAIVGNEQRVGAFWKRVAAYYAASSAVKDLPTRESNTCKQRWGKINEAVQKFCGCYDQAGRQRTSGQSDDDVFEMAYNFYFQDQKSNFTMEHAWRMLRNDQKWCMSIEKGNSQSKRSQPDVSGTGSPMEDQGEERPMGVKAAKAAKFAKGKRNVKPTNEDREASLKNLQNVWEIRQKDLDMKAKLVDQEAKIADKNLLAKILGKTEPLTEMEIRLKNKLISEML</sequence>
<keyword evidence="3" id="KW-0808">Transferase</keyword>
<evidence type="ECO:0000313" key="3">
    <source>
        <dbReference type="EMBL" id="JAU05365.1"/>
    </source>
</evidence>
<name>A0A1J3CJ05_NOCCA</name>
<organism evidence="3">
    <name type="scientific">Noccaea caerulescens</name>
    <name type="common">Alpine penny-cress</name>
    <name type="synonym">Thlaspi caerulescens</name>
    <dbReference type="NCBI Taxonomy" id="107243"/>
    <lineage>
        <taxon>Eukaryota</taxon>
        <taxon>Viridiplantae</taxon>
        <taxon>Streptophyta</taxon>
        <taxon>Embryophyta</taxon>
        <taxon>Tracheophyta</taxon>
        <taxon>Spermatophyta</taxon>
        <taxon>Magnoliopsida</taxon>
        <taxon>eudicotyledons</taxon>
        <taxon>Gunneridae</taxon>
        <taxon>Pentapetalae</taxon>
        <taxon>rosids</taxon>
        <taxon>malvids</taxon>
        <taxon>Brassicales</taxon>
        <taxon>Brassicaceae</taxon>
        <taxon>Coluteocarpeae</taxon>
        <taxon>Noccaea</taxon>
    </lineage>
</organism>
<feature type="compositionally biased region" description="Polar residues" evidence="1">
    <location>
        <begin position="22"/>
        <end position="42"/>
    </location>
</feature>
<evidence type="ECO:0000259" key="2">
    <source>
        <dbReference type="PROSITE" id="PS50090"/>
    </source>
</evidence>
<proteinExistence type="predicted"/>
<dbReference type="AlphaFoldDB" id="A0A1J3CJ05"/>
<gene>
    <name evidence="3" type="ORF">GA_TR394_c1_g1_i1_g.1134</name>
</gene>
<dbReference type="InterPro" id="IPR001005">
    <property type="entry name" value="SANT/Myb"/>
</dbReference>
<dbReference type="GO" id="GO:0016740">
    <property type="term" value="F:transferase activity"/>
    <property type="evidence" value="ECO:0007669"/>
    <property type="project" value="UniProtKB-KW"/>
</dbReference>
<accession>A0A1J3CJ05</accession>
<dbReference type="PANTHER" id="PTHR45023:SF4">
    <property type="entry name" value="GLYCINE-RICH PROTEIN-RELATED"/>
    <property type="match status" value="1"/>
</dbReference>
<feature type="region of interest" description="Disordered" evidence="1">
    <location>
        <begin position="189"/>
        <end position="218"/>
    </location>
</feature>
<dbReference type="EMBL" id="GEVI01026955">
    <property type="protein sequence ID" value="JAU05365.1"/>
    <property type="molecule type" value="Transcribed_RNA"/>
</dbReference>
<feature type="domain" description="Myb-like" evidence="2">
    <location>
        <begin position="55"/>
        <end position="126"/>
    </location>
</feature>
<reference evidence="3" key="1">
    <citation type="submission" date="2016-07" db="EMBL/GenBank/DDBJ databases">
        <title>De novo transcriptome assembly of four accessions of the metal hyperaccumulator plant Noccaea caerulescens.</title>
        <authorList>
            <person name="Blande D."/>
            <person name="Halimaa P."/>
            <person name="Tervahauta A.I."/>
            <person name="Aarts M.G."/>
            <person name="Karenlampi S.O."/>
        </authorList>
    </citation>
    <scope>NUCLEOTIDE SEQUENCE</scope>
</reference>
<dbReference type="PANTHER" id="PTHR45023">
    <property type="match status" value="1"/>
</dbReference>